<reference evidence="2" key="1">
    <citation type="submission" date="2018-04" db="EMBL/GenBank/DDBJ databases">
        <title>Whole genome sequencing of Hypsizygus marmoreus.</title>
        <authorList>
            <person name="Choi I.-G."/>
            <person name="Min B."/>
            <person name="Kim J.-G."/>
            <person name="Kim S."/>
            <person name="Oh Y.-L."/>
            <person name="Kong W.-S."/>
            <person name="Park H."/>
            <person name="Jeong J."/>
            <person name="Song E.-S."/>
        </authorList>
    </citation>
    <scope>NUCLEOTIDE SEQUENCE [LARGE SCALE GENOMIC DNA]</scope>
    <source>
        <strain evidence="2">51987-8</strain>
    </source>
</reference>
<feature type="compositionally biased region" description="Basic and acidic residues" evidence="1">
    <location>
        <begin position="91"/>
        <end position="103"/>
    </location>
</feature>
<dbReference type="EMBL" id="LUEZ02000040">
    <property type="protein sequence ID" value="RDB26232.1"/>
    <property type="molecule type" value="Genomic_DNA"/>
</dbReference>
<feature type="region of interest" description="Disordered" evidence="1">
    <location>
        <begin position="411"/>
        <end position="596"/>
    </location>
</feature>
<evidence type="ECO:0000313" key="2">
    <source>
        <dbReference type="EMBL" id="RDB26232.1"/>
    </source>
</evidence>
<gene>
    <name evidence="2" type="ORF">Hypma_006422</name>
</gene>
<feature type="region of interest" description="Disordered" evidence="1">
    <location>
        <begin position="1"/>
        <end position="129"/>
    </location>
</feature>
<evidence type="ECO:0000256" key="1">
    <source>
        <dbReference type="SAM" id="MobiDB-lite"/>
    </source>
</evidence>
<feature type="compositionally biased region" description="Low complexity" evidence="1">
    <location>
        <begin position="74"/>
        <end position="90"/>
    </location>
</feature>
<dbReference type="OrthoDB" id="2348945at2759"/>
<feature type="region of interest" description="Disordered" evidence="1">
    <location>
        <begin position="326"/>
        <end position="364"/>
    </location>
</feature>
<dbReference type="InParanoid" id="A0A369JY23"/>
<feature type="compositionally biased region" description="Low complexity" evidence="1">
    <location>
        <begin position="338"/>
        <end position="347"/>
    </location>
</feature>
<feature type="compositionally biased region" description="Acidic residues" evidence="1">
    <location>
        <begin position="42"/>
        <end position="56"/>
    </location>
</feature>
<accession>A0A369JY23</accession>
<sequence>MDNPQHYQPLSHALHPPQNPQQLAYVTPGMYTNKPSSTHREEEEEEEEDGDDEGMVEEQLSRHEPDGGSSPSSPQAKPTGTTAAPAQQTHQRQDDQASQEPDRKRRPGRPRGSKNRKPRVGQATTKQEGGAAFYHTAAGVTPPQHPDVNAHNQQYYEFQWRVLNLCAEFYGAAEELIKGTPPLVIAQCYQMGPGNKVDPIIMLSEAKRICDTLLANPSQLISSPPPPIYSIAPTLYQAPQPIASTSSVPISTRATSMAASTSKPSAAVTTAAAAAPVISNPQSFVVSLGPHQPAYSHSQYSMYPPPAGYPTNPYYQYPAYSGAAYYSPQPQPPPPAPVQSQPVQAQAVTQEQTGTGNQGAWADEETERLKKLAEDSRVMGGSGDIEWDWVVHQWGAGRTRHQILIKATALGLKESSSRGVKRRRETETGESAPPTPATATHPTATASSAPISTSATAKAIPAPSASPSHASGSTSTPNASPAMQHTQRPPPAQSSSTTSSSASNKPVSSSATSTLPWPMPTVAVNTPSPVIAVSTTQQQQQEPQRTSYYRARPSTGDSATSGGTGGKAHHPYMYQPNGSAGGQGQGRLAGSKENGK</sequence>
<feature type="compositionally biased region" description="Low complexity" evidence="1">
    <location>
        <begin position="429"/>
        <end position="477"/>
    </location>
</feature>
<evidence type="ECO:0000313" key="3">
    <source>
        <dbReference type="Proteomes" id="UP000076154"/>
    </source>
</evidence>
<feature type="compositionally biased region" description="Low complexity" evidence="1">
    <location>
        <begin position="493"/>
        <end position="514"/>
    </location>
</feature>
<protein>
    <submittedName>
        <fullName evidence="2">Uncharacterized protein</fullName>
    </submittedName>
</protein>
<proteinExistence type="predicted"/>
<organism evidence="2 3">
    <name type="scientific">Hypsizygus marmoreus</name>
    <name type="common">White beech mushroom</name>
    <name type="synonym">Agaricus marmoreus</name>
    <dbReference type="NCBI Taxonomy" id="39966"/>
    <lineage>
        <taxon>Eukaryota</taxon>
        <taxon>Fungi</taxon>
        <taxon>Dikarya</taxon>
        <taxon>Basidiomycota</taxon>
        <taxon>Agaricomycotina</taxon>
        <taxon>Agaricomycetes</taxon>
        <taxon>Agaricomycetidae</taxon>
        <taxon>Agaricales</taxon>
        <taxon>Tricholomatineae</taxon>
        <taxon>Lyophyllaceae</taxon>
        <taxon>Hypsizygus</taxon>
    </lineage>
</organism>
<feature type="compositionally biased region" description="Polar residues" evidence="1">
    <location>
        <begin position="478"/>
        <end position="487"/>
    </location>
</feature>
<keyword evidence="3" id="KW-1185">Reference proteome</keyword>
<feature type="compositionally biased region" description="Basic residues" evidence="1">
    <location>
        <begin position="104"/>
        <end position="119"/>
    </location>
</feature>
<dbReference type="AlphaFoldDB" id="A0A369JY23"/>
<dbReference type="STRING" id="39966.A0A369JY23"/>
<name>A0A369JY23_HYPMA</name>
<comment type="caution">
    <text evidence="2">The sequence shown here is derived from an EMBL/GenBank/DDBJ whole genome shotgun (WGS) entry which is preliminary data.</text>
</comment>
<dbReference type="Proteomes" id="UP000076154">
    <property type="component" value="Unassembled WGS sequence"/>
</dbReference>